<evidence type="ECO:0000259" key="7">
    <source>
        <dbReference type="Pfam" id="PF12698"/>
    </source>
</evidence>
<dbReference type="GO" id="GO:0140359">
    <property type="term" value="F:ABC-type transporter activity"/>
    <property type="evidence" value="ECO:0007669"/>
    <property type="project" value="InterPro"/>
</dbReference>
<keyword evidence="3 6" id="KW-0812">Transmembrane</keyword>
<dbReference type="InterPro" id="IPR051449">
    <property type="entry name" value="ABC-2_transporter_component"/>
</dbReference>
<dbReference type="AlphaFoldDB" id="A0A2G9WVH7"/>
<keyword evidence="4 6" id="KW-1133">Transmembrane helix</keyword>
<dbReference type="PANTHER" id="PTHR30294:SF46">
    <property type="entry name" value="ABC TRANSPORTER PERMEASE"/>
    <property type="match status" value="1"/>
</dbReference>
<sequence>MIAAFCREIVAALGAIWTDKGARSTMLGATLFFSAFFPQPYLNEVVRDLPVAVIDQDGSTLSRELVRRIDAADAVAVARYAPDMPSARSLFLKREVHGIVVIPPRFERDLLAGRAAPIASFSDGGYFLLNSSMSSALSNAARSLGAEVQIGRLAASGVDMAEAMAIVEPLRVTTIPLFNPAGGYASFVLPAVFVLILQQTLLMGIGNLKAGRRPGAALSTLADAIVYVGLYSLWAGVVLVWLPWVYRLPRIGDVAVMYAVVVPFLAAVTAMGIAVARLIPTKEGVIFFLVVLGMPLFFLSGVSWPAEAMPGLLHAIAFVIPSTTAVPALVRVNQMGADIRSVETTIFVQLGLCLAYSLLAVLVERAKGRPAA</sequence>
<feature type="domain" description="ABC-2 type transporter transmembrane" evidence="7">
    <location>
        <begin position="25"/>
        <end position="361"/>
    </location>
</feature>
<feature type="transmembrane region" description="Helical" evidence="6">
    <location>
        <begin position="312"/>
        <end position="332"/>
    </location>
</feature>
<dbReference type="EMBL" id="NQVN01000008">
    <property type="protein sequence ID" value="PIO98689.1"/>
    <property type="molecule type" value="Genomic_DNA"/>
</dbReference>
<evidence type="ECO:0000256" key="3">
    <source>
        <dbReference type="ARBA" id="ARBA00022692"/>
    </source>
</evidence>
<feature type="transmembrane region" description="Helical" evidence="6">
    <location>
        <begin position="256"/>
        <end position="279"/>
    </location>
</feature>
<dbReference type="Pfam" id="PF12698">
    <property type="entry name" value="ABC2_membrane_3"/>
    <property type="match status" value="1"/>
</dbReference>
<feature type="transmembrane region" description="Helical" evidence="6">
    <location>
        <begin position="181"/>
        <end position="203"/>
    </location>
</feature>
<organism evidence="8 9">
    <name type="scientific">Pleomorphomonas carboxyditropha</name>
    <dbReference type="NCBI Taxonomy" id="2023338"/>
    <lineage>
        <taxon>Bacteria</taxon>
        <taxon>Pseudomonadati</taxon>
        <taxon>Pseudomonadota</taxon>
        <taxon>Alphaproteobacteria</taxon>
        <taxon>Hyphomicrobiales</taxon>
        <taxon>Pleomorphomonadaceae</taxon>
        <taxon>Pleomorphomonas</taxon>
    </lineage>
</organism>
<dbReference type="PANTHER" id="PTHR30294">
    <property type="entry name" value="MEMBRANE COMPONENT OF ABC TRANSPORTER YHHJ-RELATED"/>
    <property type="match status" value="1"/>
</dbReference>
<evidence type="ECO:0000256" key="6">
    <source>
        <dbReference type="SAM" id="Phobius"/>
    </source>
</evidence>
<name>A0A2G9WVH7_9HYPH</name>
<dbReference type="Gene3D" id="3.40.1710.10">
    <property type="entry name" value="abc type-2 transporter like domain"/>
    <property type="match status" value="1"/>
</dbReference>
<dbReference type="Proteomes" id="UP000231070">
    <property type="component" value="Unassembled WGS sequence"/>
</dbReference>
<feature type="transmembrane region" description="Helical" evidence="6">
    <location>
        <begin position="286"/>
        <end position="306"/>
    </location>
</feature>
<proteinExistence type="predicted"/>
<evidence type="ECO:0000256" key="4">
    <source>
        <dbReference type="ARBA" id="ARBA00022989"/>
    </source>
</evidence>
<accession>A0A2G9WVH7</accession>
<evidence type="ECO:0000256" key="5">
    <source>
        <dbReference type="ARBA" id="ARBA00023136"/>
    </source>
</evidence>
<comment type="subcellular location">
    <subcellularLocation>
        <location evidence="1">Cell membrane</location>
        <topology evidence="1">Multi-pass membrane protein</topology>
    </subcellularLocation>
</comment>
<feature type="transmembrane region" description="Helical" evidence="6">
    <location>
        <begin position="344"/>
        <end position="363"/>
    </location>
</feature>
<comment type="caution">
    <text evidence="8">The sequence shown here is derived from an EMBL/GenBank/DDBJ whole genome shotgun (WGS) entry which is preliminary data.</text>
</comment>
<evidence type="ECO:0000256" key="1">
    <source>
        <dbReference type="ARBA" id="ARBA00004651"/>
    </source>
</evidence>
<dbReference type="RefSeq" id="WP_100080984.1">
    <property type="nucleotide sequence ID" value="NZ_NQVN01000008.1"/>
</dbReference>
<keyword evidence="2" id="KW-1003">Cell membrane</keyword>
<reference evidence="8 9" key="1">
    <citation type="submission" date="2017-08" db="EMBL/GenBank/DDBJ databases">
        <title>Pleomorphomonas carboxidotrophicus sp. nov., a new mesophilic hydrogenogenic carboxidotroph.</title>
        <authorList>
            <person name="Esquivel-Elizondo S."/>
            <person name="Krajmalnik-Brown R."/>
            <person name="Maldonado J."/>
        </authorList>
    </citation>
    <scope>NUCLEOTIDE SEQUENCE [LARGE SCALE GENOMIC DNA]</scope>
    <source>
        <strain evidence="8 9">SVCO-16</strain>
    </source>
</reference>
<feature type="transmembrane region" description="Helical" evidence="6">
    <location>
        <begin position="224"/>
        <end position="244"/>
    </location>
</feature>
<evidence type="ECO:0000313" key="9">
    <source>
        <dbReference type="Proteomes" id="UP000231070"/>
    </source>
</evidence>
<protein>
    <submittedName>
        <fullName evidence="8">ABC-2 type transporter</fullName>
    </submittedName>
</protein>
<keyword evidence="5 6" id="KW-0472">Membrane</keyword>
<gene>
    <name evidence="8" type="ORF">CJ014_13355</name>
</gene>
<dbReference type="InterPro" id="IPR013525">
    <property type="entry name" value="ABC2_TM"/>
</dbReference>
<keyword evidence="9" id="KW-1185">Reference proteome</keyword>
<dbReference type="OrthoDB" id="9811522at2"/>
<evidence type="ECO:0000313" key="8">
    <source>
        <dbReference type="EMBL" id="PIO98689.1"/>
    </source>
</evidence>
<dbReference type="GO" id="GO:0005886">
    <property type="term" value="C:plasma membrane"/>
    <property type="evidence" value="ECO:0007669"/>
    <property type="project" value="UniProtKB-SubCell"/>
</dbReference>
<evidence type="ECO:0000256" key="2">
    <source>
        <dbReference type="ARBA" id="ARBA00022475"/>
    </source>
</evidence>